<comment type="function">
    <text evidence="6">Also exhibits azoreductase activity. Catalyzes the reductive cleavage of the azo bond in aromatic azo compounds to the corresponding amines.</text>
</comment>
<dbReference type="GO" id="GO:0009055">
    <property type="term" value="F:electron transfer activity"/>
    <property type="evidence" value="ECO:0007669"/>
    <property type="project" value="UniProtKB-UniRule"/>
</dbReference>
<comment type="caution">
    <text evidence="6">Lacks conserved residue(s) required for the propagation of feature annotation.</text>
</comment>
<evidence type="ECO:0000313" key="8">
    <source>
        <dbReference type="EMBL" id="GFO59684.1"/>
    </source>
</evidence>
<proteinExistence type="inferred from homology"/>
<evidence type="ECO:0000313" key="9">
    <source>
        <dbReference type="Proteomes" id="UP000556026"/>
    </source>
</evidence>
<comment type="caution">
    <text evidence="8">The sequence shown here is derived from an EMBL/GenBank/DDBJ whole genome shotgun (WGS) entry which is preliminary data.</text>
</comment>
<gene>
    <name evidence="8" type="primary">azoR2_2</name>
    <name evidence="6" type="synonym">azoR</name>
    <name evidence="8" type="ORF">GMST_20090</name>
</gene>
<evidence type="ECO:0000259" key="7">
    <source>
        <dbReference type="Pfam" id="PF02525"/>
    </source>
</evidence>
<dbReference type="RefSeq" id="WP_183354518.1">
    <property type="nucleotide sequence ID" value="NZ_BLXX01000005.1"/>
</dbReference>
<comment type="subunit">
    <text evidence="6">Homodimer.</text>
</comment>
<feature type="binding site" evidence="6">
    <location>
        <begin position="17"/>
        <end position="19"/>
    </location>
    <ligand>
        <name>FMN</name>
        <dbReference type="ChEBI" id="CHEBI:58210"/>
    </ligand>
</feature>
<sequence length="210" mass="23668">MAKLLYVTCNLKPVEYSTSLLVGKEFLEEYLRENPNDEVHTLDLYRDNIQRIDADVLSGWGKLRNGASFESLSDDEHRKVNRIWKHADQFIAADKYVFVTPMYNLGFPAELKMYIDAVCVVGKTFTYTPTGAVGLLKDQDRKCLHIHSNGGFHFGKEEDHSVPYLKAIMGFMGVEKFESIVVEGVDAMPDHAEAFRSAAVIKARAIAGIF</sequence>
<evidence type="ECO:0000256" key="4">
    <source>
        <dbReference type="ARBA" id="ARBA00023027"/>
    </source>
</evidence>
<dbReference type="GO" id="GO:0010181">
    <property type="term" value="F:FMN binding"/>
    <property type="evidence" value="ECO:0007669"/>
    <property type="project" value="UniProtKB-UniRule"/>
</dbReference>
<dbReference type="EC" id="1.7.1.17" evidence="6"/>
<keyword evidence="4 6" id="KW-0520">NAD</keyword>
<keyword evidence="9" id="KW-1185">Reference proteome</keyword>
<evidence type="ECO:0000256" key="6">
    <source>
        <dbReference type="HAMAP-Rule" id="MF_01216"/>
    </source>
</evidence>
<evidence type="ECO:0000256" key="2">
    <source>
        <dbReference type="ARBA" id="ARBA00022643"/>
    </source>
</evidence>
<accession>A0A6V8MIB9</accession>
<comment type="similarity">
    <text evidence="6">Belongs to the azoreductase type 1 family.</text>
</comment>
<protein>
    <recommendedName>
        <fullName evidence="6">FMN dependent NADH:quinone oxidoreductase</fullName>
        <ecNumber evidence="6">1.6.5.-</ecNumber>
    </recommendedName>
    <alternativeName>
        <fullName evidence="6">Azo-dye reductase</fullName>
    </alternativeName>
    <alternativeName>
        <fullName evidence="6">FMN-dependent NADH-azo compound oxidoreductase</fullName>
    </alternativeName>
    <alternativeName>
        <fullName evidence="6">FMN-dependent NADH-azoreductase</fullName>
        <ecNumber evidence="6">1.7.1.17</ecNumber>
    </alternativeName>
</protein>
<evidence type="ECO:0000256" key="1">
    <source>
        <dbReference type="ARBA" id="ARBA00022630"/>
    </source>
</evidence>
<comment type="function">
    <text evidence="6">Quinone reductase that provides resistance to thiol-specific stress caused by electrophilic quinones.</text>
</comment>
<dbReference type="Gene3D" id="3.40.50.360">
    <property type="match status" value="1"/>
</dbReference>
<keyword evidence="3 6" id="KW-0560">Oxidoreductase</keyword>
<dbReference type="InterPro" id="IPR029039">
    <property type="entry name" value="Flavoprotein-like_sf"/>
</dbReference>
<organism evidence="8 9">
    <name type="scientific">Geomonas silvestris</name>
    <dbReference type="NCBI Taxonomy" id="2740184"/>
    <lineage>
        <taxon>Bacteria</taxon>
        <taxon>Pseudomonadati</taxon>
        <taxon>Thermodesulfobacteriota</taxon>
        <taxon>Desulfuromonadia</taxon>
        <taxon>Geobacterales</taxon>
        <taxon>Geobacteraceae</taxon>
        <taxon>Geomonas</taxon>
    </lineage>
</organism>
<comment type="catalytic activity">
    <reaction evidence="5">
        <text>N,N-dimethyl-1,4-phenylenediamine + anthranilate + 2 NAD(+) = 2-(4-dimethylaminophenyl)diazenylbenzoate + 2 NADH + 2 H(+)</text>
        <dbReference type="Rhea" id="RHEA:55872"/>
        <dbReference type="ChEBI" id="CHEBI:15378"/>
        <dbReference type="ChEBI" id="CHEBI:15783"/>
        <dbReference type="ChEBI" id="CHEBI:16567"/>
        <dbReference type="ChEBI" id="CHEBI:57540"/>
        <dbReference type="ChEBI" id="CHEBI:57945"/>
        <dbReference type="ChEBI" id="CHEBI:71579"/>
        <dbReference type="EC" id="1.7.1.17"/>
    </reaction>
    <physiologicalReaction direction="right-to-left" evidence="5">
        <dbReference type="Rhea" id="RHEA:55874"/>
    </physiologicalReaction>
</comment>
<evidence type="ECO:0000256" key="5">
    <source>
        <dbReference type="ARBA" id="ARBA00048542"/>
    </source>
</evidence>
<feature type="binding site" evidence="6">
    <location>
        <begin position="148"/>
        <end position="151"/>
    </location>
    <ligand>
        <name>FMN</name>
        <dbReference type="ChEBI" id="CHEBI:58210"/>
    </ligand>
</feature>
<keyword evidence="1 6" id="KW-0285">Flavoprotein</keyword>
<dbReference type="GO" id="GO:0016652">
    <property type="term" value="F:oxidoreductase activity, acting on NAD(P)H as acceptor"/>
    <property type="evidence" value="ECO:0007669"/>
    <property type="project" value="UniProtKB-UniRule"/>
</dbReference>
<keyword evidence="2 6" id="KW-0288">FMN</keyword>
<dbReference type="GO" id="GO:0016655">
    <property type="term" value="F:oxidoreductase activity, acting on NAD(P)H, quinone or similar compound as acceptor"/>
    <property type="evidence" value="ECO:0007669"/>
    <property type="project" value="InterPro"/>
</dbReference>
<dbReference type="InterPro" id="IPR003680">
    <property type="entry name" value="Flavodoxin_fold"/>
</dbReference>
<dbReference type="SUPFAM" id="SSF52218">
    <property type="entry name" value="Flavoproteins"/>
    <property type="match status" value="1"/>
</dbReference>
<dbReference type="Pfam" id="PF02525">
    <property type="entry name" value="Flavodoxin_2"/>
    <property type="match status" value="1"/>
</dbReference>
<dbReference type="PANTHER" id="PTHR43741:SF7">
    <property type="entry name" value="FMN-DEPENDENT NADH:QUINONE OXIDOREDUCTASE"/>
    <property type="match status" value="1"/>
</dbReference>
<name>A0A6V8MIB9_9BACT</name>
<dbReference type="EC" id="1.6.5.-" evidence="6"/>
<feature type="domain" description="Flavodoxin-like fold" evidence="7">
    <location>
        <begin position="3"/>
        <end position="203"/>
    </location>
</feature>
<comment type="catalytic activity">
    <reaction evidence="6">
        <text>2 a quinone + NADH + H(+) = 2 a 1,4-benzosemiquinone + NAD(+)</text>
        <dbReference type="Rhea" id="RHEA:65952"/>
        <dbReference type="ChEBI" id="CHEBI:15378"/>
        <dbReference type="ChEBI" id="CHEBI:57540"/>
        <dbReference type="ChEBI" id="CHEBI:57945"/>
        <dbReference type="ChEBI" id="CHEBI:132124"/>
        <dbReference type="ChEBI" id="CHEBI:134225"/>
    </reaction>
</comment>
<reference evidence="9" key="1">
    <citation type="submission" date="2020-06" db="EMBL/GenBank/DDBJ databases">
        <title>Draft genomic sequence of Geomonas sp. Red330.</title>
        <authorList>
            <person name="Itoh H."/>
            <person name="Zhenxing X."/>
            <person name="Ushijima N."/>
            <person name="Masuda Y."/>
            <person name="Shiratori Y."/>
            <person name="Senoo K."/>
        </authorList>
    </citation>
    <scope>NUCLEOTIDE SEQUENCE [LARGE SCALE GENOMIC DNA]</scope>
    <source>
        <strain evidence="9">Red330</strain>
    </source>
</reference>
<feature type="binding site" evidence="6">
    <location>
        <begin position="102"/>
        <end position="105"/>
    </location>
    <ligand>
        <name>FMN</name>
        <dbReference type="ChEBI" id="CHEBI:58210"/>
    </ligand>
</feature>
<dbReference type="HAMAP" id="MF_01216">
    <property type="entry name" value="Azoreductase_type1"/>
    <property type="match status" value="1"/>
</dbReference>
<dbReference type="PANTHER" id="PTHR43741">
    <property type="entry name" value="FMN-DEPENDENT NADH-AZOREDUCTASE 1"/>
    <property type="match status" value="1"/>
</dbReference>
<dbReference type="EMBL" id="BLXX01000005">
    <property type="protein sequence ID" value="GFO59684.1"/>
    <property type="molecule type" value="Genomic_DNA"/>
</dbReference>
<comment type="cofactor">
    <cofactor evidence="6">
        <name>FMN</name>
        <dbReference type="ChEBI" id="CHEBI:58210"/>
    </cofactor>
    <text evidence="6">Binds 1 FMN per subunit.</text>
</comment>
<dbReference type="InterPro" id="IPR023048">
    <property type="entry name" value="NADH:quinone_OxRdtase_FMN_depd"/>
</dbReference>
<dbReference type="AlphaFoldDB" id="A0A6V8MIB9"/>
<evidence type="ECO:0000256" key="3">
    <source>
        <dbReference type="ARBA" id="ARBA00023002"/>
    </source>
</evidence>
<dbReference type="InterPro" id="IPR050104">
    <property type="entry name" value="FMN-dep_NADH:Q_OxRdtase_AzoR1"/>
</dbReference>
<dbReference type="Proteomes" id="UP000556026">
    <property type="component" value="Unassembled WGS sequence"/>
</dbReference>